<evidence type="ECO:0008006" key="6">
    <source>
        <dbReference type="Google" id="ProtNLM"/>
    </source>
</evidence>
<accession>A0ABS2U4C1</accession>
<comment type="similarity">
    <text evidence="1">Belongs to the glycosyl hydrolase 25 family.</text>
</comment>
<evidence type="ECO:0000313" key="4">
    <source>
        <dbReference type="EMBL" id="MBM9510001.1"/>
    </source>
</evidence>
<protein>
    <recommendedName>
        <fullName evidence="6">Lysozyme</fullName>
    </recommendedName>
</protein>
<dbReference type="Proteomes" id="UP000749040">
    <property type="component" value="Unassembled WGS sequence"/>
</dbReference>
<dbReference type="PANTHER" id="PTHR34135">
    <property type="entry name" value="LYSOZYME"/>
    <property type="match status" value="1"/>
</dbReference>
<organism evidence="4 5">
    <name type="scientific">Actinacidiphila acididurans</name>
    <dbReference type="NCBI Taxonomy" id="2784346"/>
    <lineage>
        <taxon>Bacteria</taxon>
        <taxon>Bacillati</taxon>
        <taxon>Actinomycetota</taxon>
        <taxon>Actinomycetes</taxon>
        <taxon>Kitasatosporales</taxon>
        <taxon>Streptomycetaceae</taxon>
        <taxon>Actinacidiphila</taxon>
    </lineage>
</organism>
<dbReference type="InterPro" id="IPR017853">
    <property type="entry name" value="GH"/>
</dbReference>
<dbReference type="EMBL" id="JADKYB010000030">
    <property type="protein sequence ID" value="MBM9510001.1"/>
    <property type="molecule type" value="Genomic_DNA"/>
</dbReference>
<keyword evidence="5" id="KW-1185">Reference proteome</keyword>
<dbReference type="PANTHER" id="PTHR34135:SF2">
    <property type="entry name" value="LYSOZYME"/>
    <property type="match status" value="1"/>
</dbReference>
<evidence type="ECO:0000256" key="2">
    <source>
        <dbReference type="ARBA" id="ARBA00022801"/>
    </source>
</evidence>
<sequence>MTGSQGQDWASYQDWSPSTAGLAFVLIKATEGGGYVNPRYTSQLAAARAGNVVPGHYHFARPGGMQAQADFFLRKISLKPGDVLALDWEDTGVSSADKDAWIKYVQAKAPAHQVLLYCNRDFWLNRDHSSFAGDGLWIADPDAPAGHPRIQHAWVLHQYSEAGGIDRDYSPLSAADFAAWTHAKENDMAITDADVQKLTAALVPAVRDAILNYLEDDPTTSDNSTKRLAAILWDMGKNAAQANSWAQKVSGQVAQAAAPVLADAQVGQIAAALASNTAFINGIADRVTTDLAARLQN</sequence>
<comment type="caution">
    <text evidence="4">The sequence shown here is derived from an EMBL/GenBank/DDBJ whole genome shotgun (WGS) entry which is preliminary data.</text>
</comment>
<proteinExistence type="inferred from homology"/>
<evidence type="ECO:0000256" key="3">
    <source>
        <dbReference type="ARBA" id="ARBA00023295"/>
    </source>
</evidence>
<keyword evidence="2" id="KW-0378">Hydrolase</keyword>
<gene>
    <name evidence="4" type="ORF">ITX44_36685</name>
</gene>
<name>A0ABS2U4C1_9ACTN</name>
<dbReference type="Gene3D" id="3.20.20.80">
    <property type="entry name" value="Glycosidases"/>
    <property type="match status" value="1"/>
</dbReference>
<dbReference type="Pfam" id="PF01183">
    <property type="entry name" value="Glyco_hydro_25"/>
    <property type="match status" value="1"/>
</dbReference>
<dbReference type="InterPro" id="IPR018077">
    <property type="entry name" value="Glyco_hydro_fam25_subgr"/>
</dbReference>
<evidence type="ECO:0000256" key="1">
    <source>
        <dbReference type="ARBA" id="ARBA00010646"/>
    </source>
</evidence>
<reference evidence="4 5" key="1">
    <citation type="submission" date="2021-01" db="EMBL/GenBank/DDBJ databases">
        <title>Streptomyces acididurans sp. nov., isolated from a peat swamp forest soil.</title>
        <authorList>
            <person name="Chantavorakit T."/>
            <person name="Duangmal K."/>
        </authorList>
    </citation>
    <scope>NUCLEOTIDE SEQUENCE [LARGE SCALE GENOMIC DNA]</scope>
    <source>
        <strain evidence="4 5">KK5PA1</strain>
    </source>
</reference>
<dbReference type="CDD" id="cd00599">
    <property type="entry name" value="GH25_muramidase"/>
    <property type="match status" value="1"/>
</dbReference>
<dbReference type="RefSeq" id="WP_205363600.1">
    <property type="nucleotide sequence ID" value="NZ_JADKYB010000030.1"/>
</dbReference>
<keyword evidence="3" id="KW-0326">Glycosidase</keyword>
<dbReference type="InterPro" id="IPR002053">
    <property type="entry name" value="Glyco_hydro_25"/>
</dbReference>
<dbReference type="PROSITE" id="PS51904">
    <property type="entry name" value="GLYCOSYL_HYDROL_F25_2"/>
    <property type="match status" value="1"/>
</dbReference>
<evidence type="ECO:0000313" key="5">
    <source>
        <dbReference type="Proteomes" id="UP000749040"/>
    </source>
</evidence>
<dbReference type="SUPFAM" id="SSF51445">
    <property type="entry name" value="(Trans)glycosidases"/>
    <property type="match status" value="1"/>
</dbReference>
<dbReference type="SMART" id="SM00641">
    <property type="entry name" value="Glyco_25"/>
    <property type="match status" value="1"/>
</dbReference>